<keyword evidence="2 5" id="KW-0378">Hydrolase</keyword>
<dbReference type="EMBL" id="WVUH01000395">
    <property type="protein sequence ID" value="MBO4210042.1"/>
    <property type="molecule type" value="Genomic_DNA"/>
</dbReference>
<comment type="similarity">
    <text evidence="1">Belongs to the 'GDXG' lipolytic enzyme family.</text>
</comment>
<accession>A0ABS3VZT7</accession>
<protein>
    <submittedName>
        <fullName evidence="5">Alpha/beta hydrolase fold domain-containing protein</fullName>
    </submittedName>
</protein>
<dbReference type="InterPro" id="IPR029058">
    <property type="entry name" value="AB_hydrolase_fold"/>
</dbReference>
<dbReference type="InterPro" id="IPR050300">
    <property type="entry name" value="GDXG_lipolytic_enzyme"/>
</dbReference>
<evidence type="ECO:0000259" key="4">
    <source>
        <dbReference type="Pfam" id="PF07859"/>
    </source>
</evidence>
<dbReference type="PANTHER" id="PTHR48081:SF8">
    <property type="entry name" value="ALPHA_BETA HYDROLASE FOLD-3 DOMAIN-CONTAINING PROTEIN-RELATED"/>
    <property type="match status" value="1"/>
</dbReference>
<name>A0ABS3VZT7_MICEH</name>
<feature type="region of interest" description="Disordered" evidence="3">
    <location>
        <begin position="296"/>
        <end position="327"/>
    </location>
</feature>
<dbReference type="Proteomes" id="UP000823521">
    <property type="component" value="Unassembled WGS sequence"/>
</dbReference>
<evidence type="ECO:0000256" key="2">
    <source>
        <dbReference type="ARBA" id="ARBA00022801"/>
    </source>
</evidence>
<organism evidence="5 6">
    <name type="scientific">Micromonospora echinofusca</name>
    <dbReference type="NCBI Taxonomy" id="47858"/>
    <lineage>
        <taxon>Bacteria</taxon>
        <taxon>Bacillati</taxon>
        <taxon>Actinomycetota</taxon>
        <taxon>Actinomycetes</taxon>
        <taxon>Micromonosporales</taxon>
        <taxon>Micromonosporaceae</taxon>
        <taxon>Micromonospora</taxon>
    </lineage>
</organism>
<evidence type="ECO:0000313" key="6">
    <source>
        <dbReference type="Proteomes" id="UP000823521"/>
    </source>
</evidence>
<dbReference type="RefSeq" id="WP_208817154.1">
    <property type="nucleotide sequence ID" value="NZ_WVUH01000395.1"/>
</dbReference>
<dbReference type="InterPro" id="IPR002168">
    <property type="entry name" value="Lipase_GDXG_HIS_AS"/>
</dbReference>
<reference evidence="5 6" key="1">
    <citation type="submission" date="2019-12" db="EMBL/GenBank/DDBJ databases">
        <title>Whole genome sequencing of endophytic Actinobacterium Micromonospora sp. MPMI6T.</title>
        <authorList>
            <person name="Evv R."/>
            <person name="Podile A.R."/>
        </authorList>
    </citation>
    <scope>NUCLEOTIDE SEQUENCE [LARGE SCALE GENOMIC DNA]</scope>
    <source>
        <strain evidence="5 6">MPMI6</strain>
    </source>
</reference>
<dbReference type="PROSITE" id="PS01173">
    <property type="entry name" value="LIPASE_GDXG_HIS"/>
    <property type="match status" value="1"/>
</dbReference>
<proteinExistence type="inferred from homology"/>
<evidence type="ECO:0000256" key="3">
    <source>
        <dbReference type="SAM" id="MobiDB-lite"/>
    </source>
</evidence>
<dbReference type="SUPFAM" id="SSF53474">
    <property type="entry name" value="alpha/beta-Hydrolases"/>
    <property type="match status" value="1"/>
</dbReference>
<dbReference type="Gene3D" id="3.40.50.1820">
    <property type="entry name" value="alpha/beta hydrolase"/>
    <property type="match status" value="1"/>
</dbReference>
<dbReference type="InterPro" id="IPR013094">
    <property type="entry name" value="AB_hydrolase_3"/>
</dbReference>
<sequence length="327" mass="34377">MTLHPRARAAVAGRQRTVLSDRTLARVRREVDEATATVPGPPLPVPVTEVDANGVPGRLYLPQPAGSAAVPVLLYLHGGGWTTGSAAGWDAPCRRIALVSGWAVLSLDYRLAPEHPYPAAVDDVDAALTWLRGPAARYGIDGGQVAVGGDSAGAYLATVAAGRARDRHEPLVCQILVYPALDPGMSSLSYTTMNGYMLDRTEMEYFWTSFLPGSVDRTDPAVTPLRADLTGLPPALVLTAEYDVLRDEGESYAALLAEAGVPVTATRYCGMVHGFFRRPALYDAATGAADQVGGFLRGRSTTPPQPVAGPLPSTVPALSARHGKGAP</sequence>
<evidence type="ECO:0000313" key="5">
    <source>
        <dbReference type="EMBL" id="MBO4210042.1"/>
    </source>
</evidence>
<comment type="caution">
    <text evidence="5">The sequence shown here is derived from an EMBL/GenBank/DDBJ whole genome shotgun (WGS) entry which is preliminary data.</text>
</comment>
<gene>
    <name evidence="5" type="ORF">GSF22_29215</name>
</gene>
<keyword evidence="6" id="KW-1185">Reference proteome</keyword>
<dbReference type="Pfam" id="PF07859">
    <property type="entry name" value="Abhydrolase_3"/>
    <property type="match status" value="1"/>
</dbReference>
<evidence type="ECO:0000256" key="1">
    <source>
        <dbReference type="ARBA" id="ARBA00010515"/>
    </source>
</evidence>
<dbReference type="GO" id="GO:0016787">
    <property type="term" value="F:hydrolase activity"/>
    <property type="evidence" value="ECO:0007669"/>
    <property type="project" value="UniProtKB-KW"/>
</dbReference>
<feature type="domain" description="Alpha/beta hydrolase fold-3" evidence="4">
    <location>
        <begin position="73"/>
        <end position="276"/>
    </location>
</feature>
<dbReference type="PANTHER" id="PTHR48081">
    <property type="entry name" value="AB HYDROLASE SUPERFAMILY PROTEIN C4A8.06C"/>
    <property type="match status" value="1"/>
</dbReference>